<name>A0A6C0NXJ9_9BACL</name>
<dbReference type="KEGG" id="prz:GZH47_08780"/>
<sequence length="714" mass="80337">MADKPIYNVYSMVEHLKMAEMKKNHPDWLWNRSDTHVLLGVPTSHEGYKTAVEPGNSFSPGHRTYGVSTWLYAEGKLHAPEELPIEQLSWSFHEGHVPVLRSSWQAGGFTVSSRLFTDGNPDTNDIKTYFTVDIGNGGSAAGAGNEGSAAVSGTFYLSIRSFGAAGGAISSLAMDGNILKLNGERVLVADERPSRFGAVSYADTGKDIYEFVAKGELPETEEVVDASTWASGALAYELKLEAGEKRTLSFVCQVHGDNWMVKRMVDFPQACPDVGRIAGEFAARWQAESRIKLQLPDRRFQEAMLAQLTHLYMFTVDAEPRITPISYPLWWLRDGAYVVVALDKGGYGEFADRALRAAAHRDAFGGFGAEGDGPANGIWMITEHYLLTRSKSFLRDMYPHIVRKAELLREMRHTAVPVKRHNEFRTPEMLLRAESDILCMASRDGLIMGRMDHHQPLLWINGYAYLALKRAAMCAEALGIEDAWFAEEAEDLKQAIRRKAEQIFGDNPRDPNSVFWPTGWGDKDDARILEGMERFWNEERFPNGSHNPEPHWTYFEAGQAHNYLLMGHRDRAWVSIEHFLTLHTAPGLYTYHEGCDDENSSLQWQRSRGWDEIRYITPHGWTAAELFLLLRDCLAREDEDTLVIGSGVPESWMSEPFSVSGLPTYFGTASFAYTPENRRLRVTVERLPQGGIRSELPGEVEVVNEAWKEGDIVD</sequence>
<accession>A0A6C0NXJ9</accession>
<dbReference type="Proteomes" id="UP000479114">
    <property type="component" value="Chromosome"/>
</dbReference>
<reference evidence="1 2" key="1">
    <citation type="submission" date="2020-02" db="EMBL/GenBank/DDBJ databases">
        <title>Paenibacillus sp. nov., isolated from rhizosphere soil of tomato.</title>
        <authorList>
            <person name="Weon H.-Y."/>
            <person name="Lee S.A."/>
        </authorList>
    </citation>
    <scope>NUCLEOTIDE SEQUENCE [LARGE SCALE GENOMIC DNA]</scope>
    <source>
        <strain evidence="1 2">14171R-81</strain>
    </source>
</reference>
<keyword evidence="2" id="KW-1185">Reference proteome</keyword>
<dbReference type="AlphaFoldDB" id="A0A6C0NXJ9"/>
<proteinExistence type="predicted"/>
<dbReference type="SUPFAM" id="SSF48208">
    <property type="entry name" value="Six-hairpin glycosidases"/>
    <property type="match status" value="1"/>
</dbReference>
<organism evidence="1 2">
    <name type="scientific">Paenibacillus rhizovicinus</name>
    <dbReference type="NCBI Taxonomy" id="2704463"/>
    <lineage>
        <taxon>Bacteria</taxon>
        <taxon>Bacillati</taxon>
        <taxon>Bacillota</taxon>
        <taxon>Bacilli</taxon>
        <taxon>Bacillales</taxon>
        <taxon>Paenibacillaceae</taxon>
        <taxon>Paenibacillus</taxon>
    </lineage>
</organism>
<dbReference type="RefSeq" id="WP_162639746.1">
    <property type="nucleotide sequence ID" value="NZ_CP048286.1"/>
</dbReference>
<gene>
    <name evidence="1" type="ORF">GZH47_08780</name>
</gene>
<dbReference type="Gene3D" id="1.50.10.10">
    <property type="match status" value="1"/>
</dbReference>
<protein>
    <submittedName>
        <fullName evidence="1">Uncharacterized protein</fullName>
    </submittedName>
</protein>
<evidence type="ECO:0000313" key="2">
    <source>
        <dbReference type="Proteomes" id="UP000479114"/>
    </source>
</evidence>
<evidence type="ECO:0000313" key="1">
    <source>
        <dbReference type="EMBL" id="QHW30937.1"/>
    </source>
</evidence>
<dbReference type="InterPro" id="IPR012341">
    <property type="entry name" value="6hp_glycosidase-like_sf"/>
</dbReference>
<dbReference type="GO" id="GO:0005975">
    <property type="term" value="P:carbohydrate metabolic process"/>
    <property type="evidence" value="ECO:0007669"/>
    <property type="project" value="InterPro"/>
</dbReference>
<dbReference type="EMBL" id="CP048286">
    <property type="protein sequence ID" value="QHW30937.1"/>
    <property type="molecule type" value="Genomic_DNA"/>
</dbReference>
<dbReference type="InterPro" id="IPR008928">
    <property type="entry name" value="6-hairpin_glycosidase_sf"/>
</dbReference>